<dbReference type="InterPro" id="IPR011009">
    <property type="entry name" value="Kinase-like_dom_sf"/>
</dbReference>
<dbReference type="AlphaFoldDB" id="A0A0L9Y6U0"/>
<dbReference type="PANTHER" id="PTHR39179">
    <property type="entry name" value="SPORE COAT PROTEIN I"/>
    <property type="match status" value="1"/>
</dbReference>
<dbReference type="Proteomes" id="UP000473681">
    <property type="component" value="Unassembled WGS sequence"/>
</dbReference>
<evidence type="ECO:0000259" key="1">
    <source>
        <dbReference type="Pfam" id="PF01636"/>
    </source>
</evidence>
<dbReference type="SUPFAM" id="SSF56112">
    <property type="entry name" value="Protein kinase-like (PK-like)"/>
    <property type="match status" value="1"/>
</dbReference>
<dbReference type="Gene3D" id="3.90.1200.10">
    <property type="match status" value="1"/>
</dbReference>
<dbReference type="Gene3D" id="3.30.200.20">
    <property type="entry name" value="Phosphorylase Kinase, domain 1"/>
    <property type="match status" value="1"/>
</dbReference>
<dbReference type="GO" id="GO:0042601">
    <property type="term" value="C:endospore-forming forespore"/>
    <property type="evidence" value="ECO:0007669"/>
    <property type="project" value="TreeGrafter"/>
</dbReference>
<evidence type="ECO:0000313" key="3">
    <source>
        <dbReference type="EMBL" id="NFN34019.1"/>
    </source>
</evidence>
<proteinExistence type="predicted"/>
<organism evidence="2 5">
    <name type="scientific">Clostridium botulinum</name>
    <dbReference type="NCBI Taxonomy" id="1491"/>
    <lineage>
        <taxon>Bacteria</taxon>
        <taxon>Bacillati</taxon>
        <taxon>Bacillota</taxon>
        <taxon>Clostridia</taxon>
        <taxon>Eubacteriales</taxon>
        <taxon>Clostridiaceae</taxon>
        <taxon>Clostridium</taxon>
    </lineage>
</organism>
<comment type="caution">
    <text evidence="2">The sequence shown here is derived from an EMBL/GenBank/DDBJ whole genome shotgun (WGS) entry which is preliminary data.</text>
</comment>
<dbReference type="EMBL" id="SWOV01000025">
    <property type="protein sequence ID" value="NFF88243.1"/>
    <property type="molecule type" value="Genomic_DNA"/>
</dbReference>
<evidence type="ECO:0000313" key="5">
    <source>
        <dbReference type="Proteomes" id="UP000476820"/>
    </source>
</evidence>
<dbReference type="OrthoDB" id="9771902at2"/>
<dbReference type="Proteomes" id="UP000476820">
    <property type="component" value="Unassembled WGS sequence"/>
</dbReference>
<keyword evidence="2" id="KW-0946">Virion</keyword>
<reference evidence="4 5" key="1">
    <citation type="submission" date="2019-04" db="EMBL/GenBank/DDBJ databases">
        <title>Genome sequencing of Clostridium botulinum Groups I-IV and Clostridium butyricum.</title>
        <authorList>
            <person name="Brunt J."/>
            <person name="Van Vliet A.H.M."/>
            <person name="Stringer S.C."/>
            <person name="Carter A.T."/>
            <person name="Peck M.W."/>
        </authorList>
    </citation>
    <scope>NUCLEOTIDE SEQUENCE [LARGE SCALE GENOMIC DNA]</scope>
    <source>
        <strain evidence="2 5">1605</strain>
        <strain evidence="3 4">CB-K-33E</strain>
    </source>
</reference>
<dbReference type="NCBIfam" id="TIGR02906">
    <property type="entry name" value="spore_CotS"/>
    <property type="match status" value="1"/>
</dbReference>
<name>A0A0L9Y6U0_CLOBO</name>
<dbReference type="PANTHER" id="PTHR39179:SF1">
    <property type="entry name" value="SPORE COAT PROTEIN I"/>
    <property type="match status" value="1"/>
</dbReference>
<dbReference type="Pfam" id="PF01636">
    <property type="entry name" value="APH"/>
    <property type="match status" value="1"/>
</dbReference>
<dbReference type="InterPro" id="IPR014255">
    <property type="entry name" value="Spore_coat_CotS"/>
</dbReference>
<dbReference type="EMBL" id="SWVK01000002">
    <property type="protein sequence ID" value="NFN34019.1"/>
    <property type="molecule type" value="Genomic_DNA"/>
</dbReference>
<dbReference type="RefSeq" id="WP_017826096.1">
    <property type="nucleotide sequence ID" value="NZ_JACBDB010000003.1"/>
</dbReference>
<keyword evidence="2" id="KW-0167">Capsid protein</keyword>
<feature type="domain" description="Aminoglycoside phosphotransferase" evidence="1">
    <location>
        <begin position="54"/>
        <end position="264"/>
    </location>
</feature>
<protein>
    <submittedName>
        <fullName evidence="2">CotS family spore coat protein</fullName>
    </submittedName>
</protein>
<gene>
    <name evidence="2" type="ORF">FC774_10225</name>
    <name evidence="3" type="ORF">FDB51_02535</name>
</gene>
<evidence type="ECO:0000313" key="4">
    <source>
        <dbReference type="Proteomes" id="UP000473681"/>
    </source>
</evidence>
<dbReference type="InterPro" id="IPR002575">
    <property type="entry name" value="Aminoglycoside_PTrfase"/>
</dbReference>
<accession>A0A0L9Y6U0</accession>
<evidence type="ECO:0000313" key="2">
    <source>
        <dbReference type="EMBL" id="NFF88243.1"/>
    </source>
</evidence>
<dbReference type="InterPro" id="IPR047175">
    <property type="entry name" value="CotS-like"/>
</dbReference>
<sequence length="338" mass="40743">MRNNDMVLKIKNYIEENYEIEVDNLEKVKNSYKIISKDKGYSIKIIKYNFEHFYFILSAIKHLQQNKFSKIPEFISTKNGEEYISLDGKYAYLTEWIPSRVSNYDNPLELAKVSNKLAELHECSKNFRISDMMQPRIGWFSWEDVFKTRSNEILDFKNRISQKANKSDFDLLYLKNIDKELKRAEKSIEGLKRNNYMEIMKKEVFKSGFCHHDYANHNILIDNNNEINIIDFDYCILDSHLHDLSSLCIRSMKYGKWEDKKADLILKNYQDIIELKKEEMPLMREFIRFPQCFWQLGIQVYWEQQPWGEEFFINKLNKYLDDCYEREAFIDDYFKGGD</sequence>